<dbReference type="Pfam" id="PF10075">
    <property type="entry name" value="CSN8_PSD8_EIF3K"/>
    <property type="match status" value="1"/>
</dbReference>
<sequence>ASPELSAIWVVGQHIWQRDFPGIYTAIAAHQWSENILPVMEALRGKPASLSLKPLYFNMSRFRCITKAAGKTRLAAALASL</sequence>
<feature type="domain" description="CSN8/PSMD8/EIF3K" evidence="6">
    <location>
        <begin position="3"/>
        <end position="44"/>
    </location>
</feature>
<comment type="caution">
    <text evidence="7">The sequence shown here is derived from an EMBL/GenBank/DDBJ whole genome shotgun (WGS) entry which is preliminary data.</text>
</comment>
<keyword evidence="8" id="KW-1185">Reference proteome</keyword>
<organism evidence="7 8">
    <name type="scientific">Xenoophorus captivus</name>
    <dbReference type="NCBI Taxonomy" id="1517983"/>
    <lineage>
        <taxon>Eukaryota</taxon>
        <taxon>Metazoa</taxon>
        <taxon>Chordata</taxon>
        <taxon>Craniata</taxon>
        <taxon>Vertebrata</taxon>
        <taxon>Euteleostomi</taxon>
        <taxon>Actinopterygii</taxon>
        <taxon>Neopterygii</taxon>
        <taxon>Teleostei</taxon>
        <taxon>Neoteleostei</taxon>
        <taxon>Acanthomorphata</taxon>
        <taxon>Ovalentaria</taxon>
        <taxon>Atherinomorphae</taxon>
        <taxon>Cyprinodontiformes</taxon>
        <taxon>Goodeidae</taxon>
        <taxon>Xenoophorus</taxon>
    </lineage>
</organism>
<name>A0ABV0SBH5_9TELE</name>
<feature type="non-terminal residue" evidence="7">
    <location>
        <position position="1"/>
    </location>
</feature>
<evidence type="ECO:0000313" key="8">
    <source>
        <dbReference type="Proteomes" id="UP001434883"/>
    </source>
</evidence>
<keyword evidence="3" id="KW-0963">Cytoplasm</keyword>
<keyword evidence="4" id="KW-0736">Signalosome</keyword>
<reference evidence="7 8" key="1">
    <citation type="submission" date="2021-06" db="EMBL/GenBank/DDBJ databases">
        <authorList>
            <person name="Palmer J.M."/>
        </authorList>
    </citation>
    <scope>NUCLEOTIDE SEQUENCE [LARGE SCALE GENOMIC DNA]</scope>
    <source>
        <strain evidence="7 8">XC_2019</strain>
        <tissue evidence="7">Muscle</tissue>
    </source>
</reference>
<feature type="non-terminal residue" evidence="7">
    <location>
        <position position="81"/>
    </location>
</feature>
<dbReference type="InterPro" id="IPR033464">
    <property type="entry name" value="CSN8_PSD8_EIF3K"/>
</dbReference>
<evidence type="ECO:0000256" key="5">
    <source>
        <dbReference type="ARBA" id="ARBA00023242"/>
    </source>
</evidence>
<dbReference type="PANTHER" id="PTHR13339:SF0">
    <property type="entry name" value="COP9 SIGNALOSOME COMPLEX SUBUNIT 8"/>
    <property type="match status" value="1"/>
</dbReference>
<evidence type="ECO:0000256" key="3">
    <source>
        <dbReference type="ARBA" id="ARBA00022490"/>
    </source>
</evidence>
<accession>A0ABV0SBH5</accession>
<evidence type="ECO:0000256" key="4">
    <source>
        <dbReference type="ARBA" id="ARBA00022790"/>
    </source>
</evidence>
<gene>
    <name evidence="7" type="ORF">XENOCAPTIV_024517</name>
</gene>
<evidence type="ECO:0000256" key="2">
    <source>
        <dbReference type="ARBA" id="ARBA00004496"/>
    </source>
</evidence>
<dbReference type="EMBL" id="JAHRIN010076194">
    <property type="protein sequence ID" value="MEQ2217854.1"/>
    <property type="molecule type" value="Genomic_DNA"/>
</dbReference>
<evidence type="ECO:0000313" key="7">
    <source>
        <dbReference type="EMBL" id="MEQ2217854.1"/>
    </source>
</evidence>
<dbReference type="PANTHER" id="PTHR13339">
    <property type="entry name" value="COP9 SIGNALOSOME COMPLEX SUBUNIT 8"/>
    <property type="match status" value="1"/>
</dbReference>
<dbReference type="InterPro" id="IPR033205">
    <property type="entry name" value="COP9_CSN8"/>
</dbReference>
<proteinExistence type="predicted"/>
<comment type="subcellular location">
    <subcellularLocation>
        <location evidence="2">Cytoplasm</location>
    </subcellularLocation>
    <subcellularLocation>
        <location evidence="1">Nucleus</location>
    </subcellularLocation>
</comment>
<dbReference type="Proteomes" id="UP001434883">
    <property type="component" value="Unassembled WGS sequence"/>
</dbReference>
<evidence type="ECO:0000256" key="1">
    <source>
        <dbReference type="ARBA" id="ARBA00004123"/>
    </source>
</evidence>
<evidence type="ECO:0000259" key="6">
    <source>
        <dbReference type="Pfam" id="PF10075"/>
    </source>
</evidence>
<keyword evidence="5" id="KW-0539">Nucleus</keyword>
<protein>
    <recommendedName>
        <fullName evidence="6">CSN8/PSMD8/EIF3K domain-containing protein</fullName>
    </recommendedName>
</protein>